<keyword evidence="3" id="KW-1185">Reference proteome</keyword>
<feature type="region of interest" description="Disordered" evidence="1">
    <location>
        <begin position="1"/>
        <end position="27"/>
    </location>
</feature>
<dbReference type="HOGENOM" id="CLU_3415239_0_0_1"/>
<dbReference type="AlphaFoldDB" id="S7ZMH2"/>
<accession>S7ZMH2</accession>
<dbReference type="Proteomes" id="UP000019376">
    <property type="component" value="Unassembled WGS sequence"/>
</dbReference>
<evidence type="ECO:0000313" key="2">
    <source>
        <dbReference type="EMBL" id="EPS31559.1"/>
    </source>
</evidence>
<protein>
    <submittedName>
        <fullName evidence="2">Uncharacterized protein</fullName>
    </submittedName>
</protein>
<organism evidence="2 3">
    <name type="scientific">Penicillium oxalicum (strain 114-2 / CGMCC 5302)</name>
    <name type="common">Penicillium decumbens</name>
    <dbReference type="NCBI Taxonomy" id="933388"/>
    <lineage>
        <taxon>Eukaryota</taxon>
        <taxon>Fungi</taxon>
        <taxon>Dikarya</taxon>
        <taxon>Ascomycota</taxon>
        <taxon>Pezizomycotina</taxon>
        <taxon>Eurotiomycetes</taxon>
        <taxon>Eurotiomycetidae</taxon>
        <taxon>Eurotiales</taxon>
        <taxon>Aspergillaceae</taxon>
        <taxon>Penicillium</taxon>
    </lineage>
</organism>
<sequence length="27" mass="2921">MPTSSSMLAKVRDVTTVMPESPRALTD</sequence>
<dbReference type="EMBL" id="KB644413">
    <property type="protein sequence ID" value="EPS31559.1"/>
    <property type="molecule type" value="Genomic_DNA"/>
</dbReference>
<evidence type="ECO:0000313" key="3">
    <source>
        <dbReference type="Proteomes" id="UP000019376"/>
    </source>
</evidence>
<name>S7ZMH2_PENO1</name>
<reference evidence="2 3" key="1">
    <citation type="journal article" date="2013" name="PLoS ONE">
        <title>Genomic and secretomic analyses reveal unique features of the lignocellulolytic enzyme system of Penicillium decumbens.</title>
        <authorList>
            <person name="Liu G."/>
            <person name="Zhang L."/>
            <person name="Wei X."/>
            <person name="Zou G."/>
            <person name="Qin Y."/>
            <person name="Ma L."/>
            <person name="Li J."/>
            <person name="Zheng H."/>
            <person name="Wang S."/>
            <person name="Wang C."/>
            <person name="Xun L."/>
            <person name="Zhao G.-P."/>
            <person name="Zhou Z."/>
            <person name="Qu Y."/>
        </authorList>
    </citation>
    <scope>NUCLEOTIDE SEQUENCE [LARGE SCALE GENOMIC DNA]</scope>
    <source>
        <strain evidence="3">114-2 / CGMCC 5302</strain>
    </source>
</reference>
<proteinExistence type="predicted"/>
<gene>
    <name evidence="2" type="ORF">PDE_06514</name>
</gene>
<evidence type="ECO:0000256" key="1">
    <source>
        <dbReference type="SAM" id="MobiDB-lite"/>
    </source>
</evidence>